<name>A0A060ZMD2_9ACTN</name>
<proteinExistence type="predicted"/>
<protein>
    <recommendedName>
        <fullName evidence="1">DUF397 domain-containing protein</fullName>
    </recommendedName>
</protein>
<dbReference type="PROSITE" id="PS00626">
    <property type="entry name" value="RCC1_2"/>
    <property type="match status" value="1"/>
</dbReference>
<dbReference type="AlphaFoldDB" id="A0A060ZMD2"/>
<accession>A0A060ZMD2</accession>
<organism evidence="2">
    <name type="scientific">Streptomyces iranensis</name>
    <dbReference type="NCBI Taxonomy" id="576784"/>
    <lineage>
        <taxon>Bacteria</taxon>
        <taxon>Bacillati</taxon>
        <taxon>Actinomycetota</taxon>
        <taxon>Actinomycetes</taxon>
        <taxon>Kitasatosporales</taxon>
        <taxon>Streptomycetaceae</taxon>
        <taxon>Streptomyces</taxon>
        <taxon>Streptomyces violaceusniger group</taxon>
    </lineage>
</organism>
<reference evidence="2" key="1">
    <citation type="submission" date="2014-05" db="EMBL/GenBank/DDBJ databases">
        <authorList>
            <person name="Horn Fabian"/>
        </authorList>
    </citation>
    <scope>NUCLEOTIDE SEQUENCE</scope>
</reference>
<evidence type="ECO:0000313" key="2">
    <source>
        <dbReference type="EMBL" id="CDR07255.1"/>
    </source>
</evidence>
<sequence>MSTSTGNWQKASFSGNAANCVYVATGDNHTVRLRESDAPDTTLTATPAAFGVFIRAVKAGALDRLTVG</sequence>
<feature type="domain" description="DUF397" evidence="1">
    <location>
        <begin position="7"/>
        <end position="58"/>
    </location>
</feature>
<keyword evidence="4" id="KW-1185">Reference proteome</keyword>
<dbReference type="InterPro" id="IPR007278">
    <property type="entry name" value="DUF397"/>
</dbReference>
<evidence type="ECO:0000259" key="1">
    <source>
        <dbReference type="Pfam" id="PF04149"/>
    </source>
</evidence>
<dbReference type="Pfam" id="PF04149">
    <property type="entry name" value="DUF397"/>
    <property type="match status" value="1"/>
</dbReference>
<evidence type="ECO:0000313" key="4">
    <source>
        <dbReference type="Proteomes" id="UP000756710"/>
    </source>
</evidence>
<dbReference type="EMBL" id="LK022848">
    <property type="protein sequence ID" value="CDR07255.1"/>
    <property type="molecule type" value="Genomic_DNA"/>
</dbReference>
<dbReference type="EMBL" id="JAGGLR010000029">
    <property type="protein sequence ID" value="MBP2067124.1"/>
    <property type="molecule type" value="Genomic_DNA"/>
</dbReference>
<dbReference type="Proteomes" id="UP000756710">
    <property type="component" value="Unassembled WGS sequence"/>
</dbReference>
<dbReference type="RefSeq" id="WP_044570863.1">
    <property type="nucleotide sequence ID" value="NZ_BAABDR010000003.1"/>
</dbReference>
<dbReference type="HOGENOM" id="CLU_131550_1_2_11"/>
<evidence type="ECO:0000313" key="3">
    <source>
        <dbReference type="EMBL" id="MBP2067124.1"/>
    </source>
</evidence>
<dbReference type="InterPro" id="IPR000408">
    <property type="entry name" value="Reg_chr_condens"/>
</dbReference>
<gene>
    <name evidence="3" type="ORF">J2Z30_008190</name>
    <name evidence="2" type="ORF">SIRAN3998</name>
</gene>
<reference evidence="3 4" key="2">
    <citation type="submission" date="2021-03" db="EMBL/GenBank/DDBJ databases">
        <title>Genomic Encyclopedia of Type Strains, Phase IV (KMG-IV): sequencing the most valuable type-strain genomes for metagenomic binning, comparative biology and taxonomic classification.</title>
        <authorList>
            <person name="Goeker M."/>
        </authorList>
    </citation>
    <scope>NUCLEOTIDE SEQUENCE [LARGE SCALE GENOMIC DNA]</scope>
    <source>
        <strain evidence="3 4">DSM 41954</strain>
    </source>
</reference>